<dbReference type="PROSITE" id="PS51819">
    <property type="entry name" value="VOC"/>
    <property type="match status" value="1"/>
</dbReference>
<proteinExistence type="inferred from homology"/>
<organism evidence="3 4">
    <name type="scientific">Dactylosporangium fulvum</name>
    <dbReference type="NCBI Taxonomy" id="53359"/>
    <lineage>
        <taxon>Bacteria</taxon>
        <taxon>Bacillati</taxon>
        <taxon>Actinomycetota</taxon>
        <taxon>Actinomycetes</taxon>
        <taxon>Micromonosporales</taxon>
        <taxon>Micromonosporaceae</taxon>
        <taxon>Dactylosporangium</taxon>
    </lineage>
</organism>
<name>A0ABY5WA23_9ACTN</name>
<dbReference type="PANTHER" id="PTHR36437">
    <property type="entry name" value="GLYOXALASE/BLEOMYCIN RESISTANCE PROTEIN/DIOXYGENASE"/>
    <property type="match status" value="1"/>
</dbReference>
<evidence type="ECO:0000259" key="2">
    <source>
        <dbReference type="PROSITE" id="PS51819"/>
    </source>
</evidence>
<dbReference type="EMBL" id="CP073720">
    <property type="protein sequence ID" value="UWP86151.1"/>
    <property type="molecule type" value="Genomic_DNA"/>
</dbReference>
<reference evidence="3" key="2">
    <citation type="submission" date="2022-09" db="EMBL/GenBank/DDBJ databases">
        <title>Biosynthetic gene clusters of Dactylosporangioum fulvum.</title>
        <authorList>
            <person name="Caradec T."/>
        </authorList>
    </citation>
    <scope>NUCLEOTIDE SEQUENCE</scope>
    <source>
        <strain evidence="3">NRRL B-16292</strain>
    </source>
</reference>
<reference evidence="3" key="1">
    <citation type="submission" date="2021-04" db="EMBL/GenBank/DDBJ databases">
        <authorList>
            <person name="Hartkoorn R.C."/>
            <person name="Beaudoing E."/>
            <person name="Hot D."/>
        </authorList>
    </citation>
    <scope>NUCLEOTIDE SEQUENCE</scope>
    <source>
        <strain evidence="3">NRRL B-16292</strain>
    </source>
</reference>
<dbReference type="SUPFAM" id="SSF55961">
    <property type="entry name" value="Bet v1-like"/>
    <property type="match status" value="1"/>
</dbReference>
<sequence>MVMTGELGVTTFELPSDEEVRIIRTVAAPRGLVFDVHTKAEHLPRWMVGPPGWTMPVCEIDLRPGGRFRYLWRSAEGGELTITGTYHEVIRPDRLVSSETWSDGDWPETRNTVTFTEHDGRTTIITTVRYVSQEARDNALHSGMKDGMDAGYAQLEAYLATVEPAVAVPAMRLELVPVPVADVDVALAFYEGRLGFTVDHDVQPGNGSRVTQLTPPGSSCSIVLYKDLPGLDLPTGTLRGLHLVVDDIHKSREALLARGVAVAGVDDLGGILYAAFADPDGNTWLLQEIPPGSRRPAEFDTGPSAR</sequence>
<dbReference type="InterPro" id="IPR029068">
    <property type="entry name" value="Glyas_Bleomycin-R_OHBP_Dase"/>
</dbReference>
<dbReference type="CDD" id="cd07826">
    <property type="entry name" value="SRPBCC_CalC_Aha1-like_9"/>
    <property type="match status" value="1"/>
</dbReference>
<dbReference type="Pfam" id="PF08327">
    <property type="entry name" value="AHSA1"/>
    <property type="match status" value="1"/>
</dbReference>
<dbReference type="Gene3D" id="3.10.180.10">
    <property type="entry name" value="2,3-Dihydroxybiphenyl 1,2-Dioxygenase, domain 1"/>
    <property type="match status" value="1"/>
</dbReference>
<dbReference type="InterPro" id="IPR013538">
    <property type="entry name" value="ASHA1/2-like_C"/>
</dbReference>
<dbReference type="PANTHER" id="PTHR36437:SF2">
    <property type="entry name" value="GLYOXALASE_BLEOMYCIN RESISTANCE PROTEIN_DIOXYGENASE"/>
    <property type="match status" value="1"/>
</dbReference>
<evidence type="ECO:0000256" key="1">
    <source>
        <dbReference type="ARBA" id="ARBA00006817"/>
    </source>
</evidence>
<evidence type="ECO:0000313" key="3">
    <source>
        <dbReference type="EMBL" id="UWP86151.1"/>
    </source>
</evidence>
<dbReference type="SUPFAM" id="SSF54593">
    <property type="entry name" value="Glyoxalase/Bleomycin resistance protein/Dihydroxybiphenyl dioxygenase"/>
    <property type="match status" value="1"/>
</dbReference>
<evidence type="ECO:0000313" key="4">
    <source>
        <dbReference type="Proteomes" id="UP001059617"/>
    </source>
</evidence>
<protein>
    <submittedName>
        <fullName evidence="3">SRPBCC domain-containing protein</fullName>
    </submittedName>
</protein>
<keyword evidence="4" id="KW-1185">Reference proteome</keyword>
<dbReference type="InterPro" id="IPR037523">
    <property type="entry name" value="VOC_core"/>
</dbReference>
<dbReference type="InterPro" id="IPR004360">
    <property type="entry name" value="Glyas_Fos-R_dOase_dom"/>
</dbReference>
<comment type="similarity">
    <text evidence="1">Belongs to the AHA1 family.</text>
</comment>
<dbReference type="Pfam" id="PF00903">
    <property type="entry name" value="Glyoxalase"/>
    <property type="match status" value="1"/>
</dbReference>
<dbReference type="Gene3D" id="3.30.530.20">
    <property type="match status" value="1"/>
</dbReference>
<dbReference type="RefSeq" id="WP_259865229.1">
    <property type="nucleotide sequence ID" value="NZ_BAAAST010000037.1"/>
</dbReference>
<dbReference type="InterPro" id="IPR023393">
    <property type="entry name" value="START-like_dom_sf"/>
</dbReference>
<accession>A0ABY5WA23</accession>
<dbReference type="Proteomes" id="UP001059617">
    <property type="component" value="Chromosome"/>
</dbReference>
<feature type="domain" description="VOC" evidence="2">
    <location>
        <begin position="172"/>
        <end position="289"/>
    </location>
</feature>
<gene>
    <name evidence="3" type="ORF">Dfulv_18660</name>
</gene>